<evidence type="ECO:0000256" key="1">
    <source>
        <dbReference type="SAM" id="Phobius"/>
    </source>
</evidence>
<sequence>MRTFRKVLWALVAAQLLFTLVCYLVIAPQPVGLFNVDALGSHYRLFLEPFAVFSCGLGLSWLARCYRHRKGIKATFPGLVPFETYLLLGMLVYCLFMSFLILDHSGVMKMLQS</sequence>
<evidence type="ECO:0000313" key="2">
    <source>
        <dbReference type="EMBL" id="MBF0934374.1"/>
    </source>
</evidence>
<dbReference type="AlphaFoldDB" id="A0A929MNE3"/>
<feature type="transmembrane region" description="Helical" evidence="1">
    <location>
        <begin position="7"/>
        <end position="26"/>
    </location>
</feature>
<keyword evidence="1" id="KW-0472">Membrane</keyword>
<accession>A0A929MNE3</accession>
<reference evidence="2" key="1">
    <citation type="submission" date="2020-04" db="EMBL/GenBank/DDBJ databases">
        <title>Deep metagenomics examines the oral microbiome during advanced dental caries in children, revealing novel taxa and co-occurrences with host molecules.</title>
        <authorList>
            <person name="Baker J.L."/>
            <person name="Morton J.T."/>
            <person name="Dinis M."/>
            <person name="Alvarez R."/>
            <person name="Tran N.C."/>
            <person name="Knight R."/>
            <person name="Edlund A."/>
        </authorList>
    </citation>
    <scope>NUCLEOTIDE SEQUENCE</scope>
    <source>
        <strain evidence="2">JCVI_23_bin.16</strain>
    </source>
</reference>
<name>A0A929MNE3_ABIDE</name>
<dbReference type="Proteomes" id="UP000757900">
    <property type="component" value="Unassembled WGS sequence"/>
</dbReference>
<comment type="caution">
    <text evidence="2">The sequence shown here is derived from an EMBL/GenBank/DDBJ whole genome shotgun (WGS) entry which is preliminary data.</text>
</comment>
<organism evidence="2 3">
    <name type="scientific">Abiotrophia defectiva</name>
    <name type="common">Streptococcus defectivus</name>
    <dbReference type="NCBI Taxonomy" id="46125"/>
    <lineage>
        <taxon>Bacteria</taxon>
        <taxon>Bacillati</taxon>
        <taxon>Bacillota</taxon>
        <taxon>Bacilli</taxon>
        <taxon>Lactobacillales</taxon>
        <taxon>Aerococcaceae</taxon>
        <taxon>Abiotrophia</taxon>
    </lineage>
</organism>
<feature type="transmembrane region" description="Helical" evidence="1">
    <location>
        <begin position="84"/>
        <end position="102"/>
    </location>
</feature>
<keyword evidence="1" id="KW-0812">Transmembrane</keyword>
<protein>
    <submittedName>
        <fullName evidence="2">Uncharacterized protein</fullName>
    </submittedName>
</protein>
<gene>
    <name evidence="2" type="ORF">HXK00_01865</name>
</gene>
<proteinExistence type="predicted"/>
<evidence type="ECO:0000313" key="3">
    <source>
        <dbReference type="Proteomes" id="UP000757900"/>
    </source>
</evidence>
<dbReference type="RefSeq" id="WP_303823480.1">
    <property type="nucleotide sequence ID" value="NZ_CAMIKC010000007.1"/>
</dbReference>
<keyword evidence="1" id="KW-1133">Transmembrane helix</keyword>
<feature type="transmembrane region" description="Helical" evidence="1">
    <location>
        <begin position="46"/>
        <end position="63"/>
    </location>
</feature>
<dbReference type="EMBL" id="JABZFV010000017">
    <property type="protein sequence ID" value="MBF0934374.1"/>
    <property type="molecule type" value="Genomic_DNA"/>
</dbReference>